<dbReference type="InterPro" id="IPR001680">
    <property type="entry name" value="WD40_rpt"/>
</dbReference>
<dbReference type="InterPro" id="IPR036322">
    <property type="entry name" value="WD40_repeat_dom_sf"/>
</dbReference>
<evidence type="ECO:0000256" key="1">
    <source>
        <dbReference type="ARBA" id="ARBA00022574"/>
    </source>
</evidence>
<feature type="region of interest" description="Disordered" evidence="4">
    <location>
        <begin position="1"/>
        <end position="215"/>
    </location>
</feature>
<evidence type="ECO:0000256" key="2">
    <source>
        <dbReference type="ARBA" id="ARBA00022737"/>
    </source>
</evidence>
<feature type="compositionally biased region" description="Basic residues" evidence="4">
    <location>
        <begin position="116"/>
        <end position="128"/>
    </location>
</feature>
<feature type="repeat" description="WD" evidence="3">
    <location>
        <begin position="363"/>
        <end position="404"/>
    </location>
</feature>
<keyword evidence="1 3" id="KW-0853">WD repeat</keyword>
<dbReference type="PROSITE" id="PS00678">
    <property type="entry name" value="WD_REPEATS_1"/>
    <property type="match status" value="2"/>
</dbReference>
<feature type="compositionally biased region" description="Basic and acidic residues" evidence="4">
    <location>
        <begin position="559"/>
        <end position="572"/>
    </location>
</feature>
<reference evidence="6" key="1">
    <citation type="journal article" date="2021" name="Nat. Commun.">
        <title>Genetic determinants of endophytism in the Arabidopsis root mycobiome.</title>
        <authorList>
            <person name="Mesny F."/>
            <person name="Miyauchi S."/>
            <person name="Thiergart T."/>
            <person name="Pickel B."/>
            <person name="Atanasova L."/>
            <person name="Karlsson M."/>
            <person name="Huettel B."/>
            <person name="Barry K.W."/>
            <person name="Haridas S."/>
            <person name="Chen C."/>
            <person name="Bauer D."/>
            <person name="Andreopoulos W."/>
            <person name="Pangilinan J."/>
            <person name="LaButti K."/>
            <person name="Riley R."/>
            <person name="Lipzen A."/>
            <person name="Clum A."/>
            <person name="Drula E."/>
            <person name="Henrissat B."/>
            <person name="Kohler A."/>
            <person name="Grigoriev I.V."/>
            <person name="Martin F.M."/>
            <person name="Hacquard S."/>
        </authorList>
    </citation>
    <scope>NUCLEOTIDE SEQUENCE</scope>
    <source>
        <strain evidence="6">MPI-CAGE-AT-0016</strain>
    </source>
</reference>
<dbReference type="SMART" id="SM00320">
    <property type="entry name" value="WD40"/>
    <property type="match status" value="6"/>
</dbReference>
<dbReference type="FunFam" id="2.130.10.10:FF:000510">
    <property type="entry name" value="WD repeat protein"/>
    <property type="match status" value="1"/>
</dbReference>
<accession>A0A8K0TC28</accession>
<keyword evidence="2" id="KW-0677">Repeat</keyword>
<dbReference type="OrthoDB" id="674604at2759"/>
<dbReference type="PROSITE" id="PS50294">
    <property type="entry name" value="WD_REPEATS_REGION"/>
    <property type="match status" value="5"/>
</dbReference>
<dbReference type="InterPro" id="IPR050349">
    <property type="entry name" value="WD_LIS1/nudF_dynein_reg"/>
</dbReference>
<feature type="compositionally biased region" description="Low complexity" evidence="4">
    <location>
        <begin position="191"/>
        <end position="205"/>
    </location>
</feature>
<organism evidence="6 7">
    <name type="scientific">Plectosphaerella cucumerina</name>
    <dbReference type="NCBI Taxonomy" id="40658"/>
    <lineage>
        <taxon>Eukaryota</taxon>
        <taxon>Fungi</taxon>
        <taxon>Dikarya</taxon>
        <taxon>Ascomycota</taxon>
        <taxon>Pezizomycotina</taxon>
        <taxon>Sordariomycetes</taxon>
        <taxon>Hypocreomycetidae</taxon>
        <taxon>Glomerellales</taxon>
        <taxon>Plectosphaerellaceae</taxon>
        <taxon>Plectosphaerella</taxon>
    </lineage>
</organism>
<evidence type="ECO:0000313" key="6">
    <source>
        <dbReference type="EMBL" id="KAH7358829.1"/>
    </source>
</evidence>
<dbReference type="EMBL" id="JAGPXD010000004">
    <property type="protein sequence ID" value="KAH7358829.1"/>
    <property type="molecule type" value="Genomic_DNA"/>
</dbReference>
<evidence type="ECO:0000259" key="5">
    <source>
        <dbReference type="Pfam" id="PF25175"/>
    </source>
</evidence>
<dbReference type="InterPro" id="IPR019775">
    <property type="entry name" value="WD40_repeat_CS"/>
</dbReference>
<dbReference type="InterPro" id="IPR020472">
    <property type="entry name" value="WD40_PAC1"/>
</dbReference>
<feature type="domain" description="WDR5-like beta-propeller" evidence="5">
    <location>
        <begin position="220"/>
        <end position="536"/>
    </location>
</feature>
<dbReference type="AlphaFoldDB" id="A0A8K0TC28"/>
<comment type="caution">
    <text evidence="6">The sequence shown here is derived from an EMBL/GenBank/DDBJ whole genome shotgun (WGS) entry which is preliminary data.</text>
</comment>
<feature type="repeat" description="WD" evidence="3">
    <location>
        <begin position="263"/>
        <end position="304"/>
    </location>
</feature>
<dbReference type="InterPro" id="IPR015943">
    <property type="entry name" value="WD40/YVTN_repeat-like_dom_sf"/>
</dbReference>
<protein>
    <submittedName>
        <fullName evidence="6">Will die slowly</fullName>
    </submittedName>
</protein>
<feature type="compositionally biased region" description="Basic and acidic residues" evidence="4">
    <location>
        <begin position="179"/>
        <end position="188"/>
    </location>
</feature>
<feature type="region of interest" description="Disordered" evidence="4">
    <location>
        <begin position="544"/>
        <end position="572"/>
    </location>
</feature>
<dbReference type="PANTHER" id="PTHR44129">
    <property type="entry name" value="WD REPEAT-CONTAINING PROTEIN POP1"/>
    <property type="match status" value="1"/>
</dbReference>
<gene>
    <name evidence="6" type="ORF">B0T11DRAFT_285244</name>
</gene>
<evidence type="ECO:0000313" key="7">
    <source>
        <dbReference type="Proteomes" id="UP000813385"/>
    </source>
</evidence>
<feature type="repeat" description="WD" evidence="3">
    <location>
        <begin position="321"/>
        <end position="362"/>
    </location>
</feature>
<dbReference type="PRINTS" id="PR00320">
    <property type="entry name" value="GPROTEINBRPT"/>
</dbReference>
<dbReference type="InterPro" id="IPR059122">
    <property type="entry name" value="Beta-prop_WDR5-like"/>
</dbReference>
<dbReference type="Gene3D" id="2.130.10.10">
    <property type="entry name" value="YVTN repeat-like/Quinoprotein amine dehydrogenase"/>
    <property type="match status" value="1"/>
</dbReference>
<evidence type="ECO:0000256" key="4">
    <source>
        <dbReference type="SAM" id="MobiDB-lite"/>
    </source>
</evidence>
<dbReference type="Pfam" id="PF25175">
    <property type="entry name" value="Beta-prop_WDR5"/>
    <property type="match status" value="1"/>
</dbReference>
<feature type="compositionally biased region" description="Low complexity" evidence="4">
    <location>
        <begin position="129"/>
        <end position="177"/>
    </location>
</feature>
<sequence>MSGFESGDASPLPAPARKRRRVSLHDDSNDTTPRFSSPDELTAPSFSQQKKKQEPSSAARRPSARTKPSRSPPPGGLSEDELNTADYYDRARPPRQRGAPPSKAPPAASSPSRSSYRSRSRSRSRSRYQPRSPTHSPSSPSQRALTPRSPSGSRTRSESTPSSARSDTSSSRRNSLSGKVDRHLRLSDDQTPASASASATAPATPHRSPPLRPNYQPYLTLAGHDQAVSQVRFSPDGRWIASASSDGTVKLWDAATGRHMDTLVGHMAGISCVAWSPDGDTLATGSDDKAIRLWDRITARPMISAKGTRGGTVAARPMPPMLGHHNYVMCIAFSPKGNILASGSYDEAVFLWDVRAGRLMRSLPAHSDPVSGIGFSQDGTLVVSCSTDGLIRIWDTYTGQCLRTLVHEENPAVTAACFSPNGRYVLAFNLDNCIRLWDYVSGTVKKTYQGHRNQGFAVGGCFGLLPLDGAPAGPGPAPEAAFVASPSEDGDVVLWDVTSKEILQRFPAHPGKVCFWVDVRGDAMVTAGQDGSVRIFRHKGAEAAPAPPEVRVNGSRNEMPIKVEEDMDVDRP</sequence>
<name>A0A8K0TC28_9PEZI</name>
<feature type="repeat" description="WD" evidence="3">
    <location>
        <begin position="221"/>
        <end position="262"/>
    </location>
</feature>
<evidence type="ECO:0000256" key="3">
    <source>
        <dbReference type="PROSITE-ProRule" id="PRU00221"/>
    </source>
</evidence>
<feature type="repeat" description="WD" evidence="3">
    <location>
        <begin position="478"/>
        <end position="505"/>
    </location>
</feature>
<dbReference type="CDD" id="cd00200">
    <property type="entry name" value="WD40"/>
    <property type="match status" value="1"/>
</dbReference>
<feature type="compositionally biased region" description="Low complexity" evidence="4">
    <location>
        <begin position="96"/>
        <end position="115"/>
    </location>
</feature>
<dbReference type="Proteomes" id="UP000813385">
    <property type="component" value="Unassembled WGS sequence"/>
</dbReference>
<proteinExistence type="predicted"/>
<feature type="repeat" description="WD" evidence="3">
    <location>
        <begin position="406"/>
        <end position="447"/>
    </location>
</feature>
<dbReference type="PROSITE" id="PS50082">
    <property type="entry name" value="WD_REPEATS_2"/>
    <property type="match status" value="6"/>
</dbReference>
<keyword evidence="7" id="KW-1185">Reference proteome</keyword>
<dbReference type="SUPFAM" id="SSF50978">
    <property type="entry name" value="WD40 repeat-like"/>
    <property type="match status" value="1"/>
</dbReference>